<sequence length="215" mass="23743">MGNETTGSSTSSSAAAVLGRAVDEVREALSEHADVVADLFGRVSSDLRQGFAPAVDSFLGFFHAVDWKEPLLISMLSFHASLLLVTIISRRNVNFQLILSALTFSGVFLADRINIFLGQHWKSFSSQNYFDPQGLFISVIWSGPLLLITILILVSASVPPSWSVFPSFIGLIVGKANVSCHVLQVNTLVTLCLLMVRWKRAELRHRARQVRDKQD</sequence>
<dbReference type="InterPro" id="IPR026721">
    <property type="entry name" value="TMEM18"/>
</dbReference>
<proteinExistence type="inferred from homology"/>
<evidence type="ECO:0000313" key="13">
    <source>
        <dbReference type="Proteomes" id="UP000729402"/>
    </source>
</evidence>
<evidence type="ECO:0000256" key="4">
    <source>
        <dbReference type="ARBA" id="ARBA00014253"/>
    </source>
</evidence>
<dbReference type="OrthoDB" id="411535at2759"/>
<feature type="transmembrane region" description="Helical" evidence="11">
    <location>
        <begin position="176"/>
        <end position="196"/>
    </location>
</feature>
<keyword evidence="13" id="KW-1185">Reference proteome</keyword>
<evidence type="ECO:0000256" key="7">
    <source>
        <dbReference type="ARBA" id="ARBA00023054"/>
    </source>
</evidence>
<evidence type="ECO:0000256" key="2">
    <source>
        <dbReference type="ARBA" id="ARBA00004127"/>
    </source>
</evidence>
<comment type="subcellular location">
    <subcellularLocation>
        <location evidence="2">Endomembrane system</location>
        <topology evidence="2">Multi-pass membrane protein</topology>
    </subcellularLocation>
    <subcellularLocation>
        <location evidence="1">Nucleus membrane</location>
    </subcellularLocation>
</comment>
<keyword evidence="10" id="KW-0539">Nucleus</keyword>
<dbReference type="Pfam" id="PF14770">
    <property type="entry name" value="TMEM18"/>
    <property type="match status" value="1"/>
</dbReference>
<dbReference type="PANTHER" id="PTHR22593">
    <property type="entry name" value="TRANSMEMBRANE PROTEIN 18"/>
    <property type="match status" value="1"/>
</dbReference>
<feature type="transmembrane region" description="Helical" evidence="11">
    <location>
        <begin position="134"/>
        <end position="156"/>
    </location>
</feature>
<evidence type="ECO:0000256" key="3">
    <source>
        <dbReference type="ARBA" id="ARBA00009971"/>
    </source>
</evidence>
<gene>
    <name evidence="12" type="ORF">GUJ93_ZPchr0008g12461</name>
</gene>
<dbReference type="AlphaFoldDB" id="A0A8J5RVS7"/>
<reference evidence="12" key="1">
    <citation type="journal article" date="2021" name="bioRxiv">
        <title>Whole Genome Assembly and Annotation of Northern Wild Rice, Zizania palustris L., Supports a Whole Genome Duplication in the Zizania Genus.</title>
        <authorList>
            <person name="Haas M."/>
            <person name="Kono T."/>
            <person name="Macchietto M."/>
            <person name="Millas R."/>
            <person name="McGilp L."/>
            <person name="Shao M."/>
            <person name="Duquette J."/>
            <person name="Hirsch C.N."/>
            <person name="Kimball J."/>
        </authorList>
    </citation>
    <scope>NUCLEOTIDE SEQUENCE</scope>
    <source>
        <tissue evidence="12">Fresh leaf tissue</tissue>
    </source>
</reference>
<keyword evidence="5 11" id="KW-0812">Transmembrane</keyword>
<protein>
    <recommendedName>
        <fullName evidence="4">Transmembrane protein 18</fullName>
    </recommendedName>
</protein>
<evidence type="ECO:0000256" key="10">
    <source>
        <dbReference type="ARBA" id="ARBA00023242"/>
    </source>
</evidence>
<dbReference type="EMBL" id="JAAALK010000290">
    <property type="protein sequence ID" value="KAG8046281.1"/>
    <property type="molecule type" value="Genomic_DNA"/>
</dbReference>
<keyword evidence="6 11" id="KW-1133">Transmembrane helix</keyword>
<evidence type="ECO:0000256" key="6">
    <source>
        <dbReference type="ARBA" id="ARBA00022989"/>
    </source>
</evidence>
<feature type="transmembrane region" description="Helical" evidence="11">
    <location>
        <begin position="71"/>
        <end position="89"/>
    </location>
</feature>
<comment type="similarity">
    <text evidence="3">Belongs to the TMEM18 family.</text>
</comment>
<dbReference type="PANTHER" id="PTHR22593:SF2">
    <property type="entry name" value="TRANSMEMBRANE PROTEIN 18"/>
    <property type="match status" value="1"/>
</dbReference>
<accession>A0A8J5RVS7</accession>
<keyword evidence="8" id="KW-0238">DNA-binding</keyword>
<evidence type="ECO:0000256" key="11">
    <source>
        <dbReference type="SAM" id="Phobius"/>
    </source>
</evidence>
<keyword evidence="7" id="KW-0175">Coiled coil</keyword>
<organism evidence="12 13">
    <name type="scientific">Zizania palustris</name>
    <name type="common">Northern wild rice</name>
    <dbReference type="NCBI Taxonomy" id="103762"/>
    <lineage>
        <taxon>Eukaryota</taxon>
        <taxon>Viridiplantae</taxon>
        <taxon>Streptophyta</taxon>
        <taxon>Embryophyta</taxon>
        <taxon>Tracheophyta</taxon>
        <taxon>Spermatophyta</taxon>
        <taxon>Magnoliopsida</taxon>
        <taxon>Liliopsida</taxon>
        <taxon>Poales</taxon>
        <taxon>Poaceae</taxon>
        <taxon>BOP clade</taxon>
        <taxon>Oryzoideae</taxon>
        <taxon>Oryzeae</taxon>
        <taxon>Zizaniinae</taxon>
        <taxon>Zizania</taxon>
    </lineage>
</organism>
<evidence type="ECO:0000256" key="5">
    <source>
        <dbReference type="ARBA" id="ARBA00022692"/>
    </source>
</evidence>
<evidence type="ECO:0000256" key="1">
    <source>
        <dbReference type="ARBA" id="ARBA00004126"/>
    </source>
</evidence>
<dbReference type="GO" id="GO:0003677">
    <property type="term" value="F:DNA binding"/>
    <property type="evidence" value="ECO:0007669"/>
    <property type="project" value="UniProtKB-KW"/>
</dbReference>
<evidence type="ECO:0000256" key="8">
    <source>
        <dbReference type="ARBA" id="ARBA00023125"/>
    </source>
</evidence>
<dbReference type="Proteomes" id="UP000729402">
    <property type="component" value="Unassembled WGS sequence"/>
</dbReference>
<evidence type="ECO:0000256" key="9">
    <source>
        <dbReference type="ARBA" id="ARBA00023136"/>
    </source>
</evidence>
<keyword evidence="9 11" id="KW-0472">Membrane</keyword>
<evidence type="ECO:0000313" key="12">
    <source>
        <dbReference type="EMBL" id="KAG8046281.1"/>
    </source>
</evidence>
<name>A0A8J5RVS7_ZIZPA</name>
<comment type="caution">
    <text evidence="12">The sequence shown here is derived from an EMBL/GenBank/DDBJ whole genome shotgun (WGS) entry which is preliminary data.</text>
</comment>
<reference evidence="12" key="2">
    <citation type="submission" date="2021-02" db="EMBL/GenBank/DDBJ databases">
        <authorList>
            <person name="Kimball J.A."/>
            <person name="Haas M.W."/>
            <person name="Macchietto M."/>
            <person name="Kono T."/>
            <person name="Duquette J."/>
            <person name="Shao M."/>
        </authorList>
    </citation>
    <scope>NUCLEOTIDE SEQUENCE</scope>
    <source>
        <tissue evidence="12">Fresh leaf tissue</tissue>
    </source>
</reference>
<dbReference type="GO" id="GO:0031965">
    <property type="term" value="C:nuclear membrane"/>
    <property type="evidence" value="ECO:0007669"/>
    <property type="project" value="UniProtKB-SubCell"/>
</dbReference>